<dbReference type="EMBL" id="KQ976690">
    <property type="protein sequence ID" value="KYM78021.1"/>
    <property type="molecule type" value="Genomic_DNA"/>
</dbReference>
<evidence type="ECO:0000313" key="1">
    <source>
        <dbReference type="EMBL" id="KYM78021.1"/>
    </source>
</evidence>
<dbReference type="Proteomes" id="UP000078540">
    <property type="component" value="Unassembled WGS sequence"/>
</dbReference>
<proteinExistence type="predicted"/>
<evidence type="ECO:0000313" key="2">
    <source>
        <dbReference type="Proteomes" id="UP000078540"/>
    </source>
</evidence>
<protein>
    <submittedName>
        <fullName evidence="1">Uncharacterized protein</fullName>
    </submittedName>
</protein>
<accession>A0A195B0N4</accession>
<gene>
    <name evidence="1" type="ORF">ALC53_11488</name>
</gene>
<organism evidence="1 2">
    <name type="scientific">Atta colombica</name>
    <dbReference type="NCBI Taxonomy" id="520822"/>
    <lineage>
        <taxon>Eukaryota</taxon>
        <taxon>Metazoa</taxon>
        <taxon>Ecdysozoa</taxon>
        <taxon>Arthropoda</taxon>
        <taxon>Hexapoda</taxon>
        <taxon>Insecta</taxon>
        <taxon>Pterygota</taxon>
        <taxon>Neoptera</taxon>
        <taxon>Endopterygota</taxon>
        <taxon>Hymenoptera</taxon>
        <taxon>Apocrita</taxon>
        <taxon>Aculeata</taxon>
        <taxon>Formicoidea</taxon>
        <taxon>Formicidae</taxon>
        <taxon>Myrmicinae</taxon>
        <taxon>Atta</taxon>
    </lineage>
</organism>
<name>A0A195B0N4_9HYME</name>
<keyword evidence="2" id="KW-1185">Reference proteome</keyword>
<sequence length="98" mass="11274">MVKTWTYDYYLASYRNTLRDPSLSPCRAVALGDHFHGTYAYEKSVTRHYAGKFRSAALQSRGFVTTTRRGRAIENEKKKKRLFPLHPLSGRNAFLSSV</sequence>
<reference evidence="1 2" key="1">
    <citation type="submission" date="2015-09" db="EMBL/GenBank/DDBJ databases">
        <title>Atta colombica WGS genome.</title>
        <authorList>
            <person name="Nygaard S."/>
            <person name="Hu H."/>
            <person name="Boomsma J."/>
            <person name="Zhang G."/>
        </authorList>
    </citation>
    <scope>NUCLEOTIDE SEQUENCE [LARGE SCALE GENOMIC DNA]</scope>
    <source>
        <strain evidence="1">Treedump-2</strain>
        <tissue evidence="1">Whole body</tissue>
    </source>
</reference>
<dbReference type="AlphaFoldDB" id="A0A195B0N4"/>